<dbReference type="Proteomes" id="UP000050360">
    <property type="component" value="Unassembled WGS sequence"/>
</dbReference>
<evidence type="ECO:0008006" key="4">
    <source>
        <dbReference type="Google" id="ProtNLM"/>
    </source>
</evidence>
<reference evidence="2 3" key="1">
    <citation type="submission" date="2015-09" db="EMBL/GenBank/DDBJ databases">
        <title>A metagenomics-based metabolic model of nitrate-dependent anaerobic oxidation of methane by Methanoperedens-like archaea.</title>
        <authorList>
            <person name="Arshad A."/>
            <person name="Speth D.R."/>
            <person name="De Graaf R.M."/>
            <person name="Op Den Camp H.J."/>
            <person name="Jetten M.S."/>
            <person name="Welte C.U."/>
        </authorList>
    </citation>
    <scope>NUCLEOTIDE SEQUENCE [LARGE SCALE GENOMIC DNA]</scope>
</reference>
<keyword evidence="1" id="KW-0812">Transmembrane</keyword>
<feature type="transmembrane region" description="Helical" evidence="1">
    <location>
        <begin position="46"/>
        <end position="67"/>
    </location>
</feature>
<name>A0A0P8AHT3_9EURY</name>
<keyword evidence="1" id="KW-1133">Transmembrane helix</keyword>
<dbReference type="AlphaFoldDB" id="A0A0P8AHT3"/>
<keyword evidence="1" id="KW-0472">Membrane</keyword>
<proteinExistence type="predicted"/>
<sequence>MNNDNKALFIFGFMFYFIGDLTTTYIALNNGLPEKGLIRVIGGPGLADMVIMKVIFFAALYFLIVFLEKRGNNYLCGAILGLVAGMGMTVTWMNALVIMEYLR</sequence>
<evidence type="ECO:0000256" key="1">
    <source>
        <dbReference type="SAM" id="Phobius"/>
    </source>
</evidence>
<gene>
    <name evidence="2" type="ORF">MPEBLZ_01461</name>
</gene>
<organism evidence="2 3">
    <name type="scientific">Candidatus Methanoperedens nitratireducens</name>
    <dbReference type="NCBI Taxonomy" id="1392998"/>
    <lineage>
        <taxon>Archaea</taxon>
        <taxon>Methanobacteriati</taxon>
        <taxon>Methanobacteriota</taxon>
        <taxon>Stenosarchaea group</taxon>
        <taxon>Methanomicrobia</taxon>
        <taxon>Methanosarcinales</taxon>
        <taxon>ANME-2 cluster</taxon>
        <taxon>Candidatus Methanoperedentaceae</taxon>
        <taxon>Candidatus Methanoperedens</taxon>
    </lineage>
</organism>
<feature type="transmembrane region" description="Helical" evidence="1">
    <location>
        <begin position="7"/>
        <end position="26"/>
    </location>
</feature>
<accession>A0A0P8AHT3</accession>
<feature type="transmembrane region" description="Helical" evidence="1">
    <location>
        <begin position="74"/>
        <end position="99"/>
    </location>
</feature>
<dbReference type="EMBL" id="LKCM01000118">
    <property type="protein sequence ID" value="KPQ43993.1"/>
    <property type="molecule type" value="Genomic_DNA"/>
</dbReference>
<evidence type="ECO:0000313" key="2">
    <source>
        <dbReference type="EMBL" id="KPQ43993.1"/>
    </source>
</evidence>
<comment type="caution">
    <text evidence="2">The sequence shown here is derived from an EMBL/GenBank/DDBJ whole genome shotgun (WGS) entry which is preliminary data.</text>
</comment>
<evidence type="ECO:0000313" key="3">
    <source>
        <dbReference type="Proteomes" id="UP000050360"/>
    </source>
</evidence>
<protein>
    <recommendedName>
        <fullName evidence="4">DUF5658 domain-containing protein</fullName>
    </recommendedName>
</protein>